<reference evidence="4 5" key="1">
    <citation type="submission" date="2019-02" db="EMBL/GenBank/DDBJ databases">
        <title>Deep-cultivation of Planctomycetes and their phenomic and genomic characterization uncovers novel biology.</title>
        <authorList>
            <person name="Wiegand S."/>
            <person name="Jogler M."/>
            <person name="Boedeker C."/>
            <person name="Pinto D."/>
            <person name="Vollmers J."/>
            <person name="Rivas-Marin E."/>
            <person name="Kohn T."/>
            <person name="Peeters S.H."/>
            <person name="Heuer A."/>
            <person name="Rast P."/>
            <person name="Oberbeckmann S."/>
            <person name="Bunk B."/>
            <person name="Jeske O."/>
            <person name="Meyerdierks A."/>
            <person name="Storesund J.E."/>
            <person name="Kallscheuer N."/>
            <person name="Luecker S."/>
            <person name="Lage O.M."/>
            <person name="Pohl T."/>
            <person name="Merkel B.J."/>
            <person name="Hornburger P."/>
            <person name="Mueller R.-W."/>
            <person name="Bruemmer F."/>
            <person name="Labrenz M."/>
            <person name="Spormann A.M."/>
            <person name="Op Den Camp H."/>
            <person name="Overmann J."/>
            <person name="Amann R."/>
            <person name="Jetten M.S.M."/>
            <person name="Mascher T."/>
            <person name="Medema M.H."/>
            <person name="Devos D.P."/>
            <person name="Kaster A.-K."/>
            <person name="Ovreas L."/>
            <person name="Rohde M."/>
            <person name="Galperin M.Y."/>
            <person name="Jogler C."/>
        </authorList>
    </citation>
    <scope>NUCLEOTIDE SEQUENCE [LARGE SCALE GENOMIC DNA]</scope>
    <source>
        <strain evidence="4 5">Pla100</strain>
    </source>
</reference>
<gene>
    <name evidence="4" type="ORF">Pla100_12870</name>
</gene>
<organism evidence="4 5">
    <name type="scientific">Neorhodopirellula pilleata</name>
    <dbReference type="NCBI Taxonomy" id="2714738"/>
    <lineage>
        <taxon>Bacteria</taxon>
        <taxon>Pseudomonadati</taxon>
        <taxon>Planctomycetota</taxon>
        <taxon>Planctomycetia</taxon>
        <taxon>Pirellulales</taxon>
        <taxon>Pirellulaceae</taxon>
        <taxon>Neorhodopirellula</taxon>
    </lineage>
</organism>
<comment type="caution">
    <text evidence="4">The sequence shown here is derived from an EMBL/GenBank/DDBJ whole genome shotgun (WGS) entry which is preliminary data.</text>
</comment>
<feature type="region of interest" description="Disordered" evidence="2">
    <location>
        <begin position="541"/>
        <end position="575"/>
    </location>
</feature>
<dbReference type="AlphaFoldDB" id="A0A5C6ARD2"/>
<feature type="transmembrane region" description="Helical" evidence="3">
    <location>
        <begin position="168"/>
        <end position="185"/>
    </location>
</feature>
<proteinExistence type="predicted"/>
<protein>
    <recommendedName>
        <fullName evidence="6">Chromosome partition protein Smc</fullName>
    </recommendedName>
</protein>
<sequence length="575" mass="62885">MTSEILAKVDSARRRLILGRFGRTFAITAFVAMLVSTVAIAAMAVVPLERLTGFMQMESGGVTPQNWIAFWLIGTLAIALLFSVLDTWYHAPSRLDVAAEVDRRFGLRERLSSTLAVTQADSSAADSRSAKSPLSPSPFADALTADASSRAAKLHIADQFPLRATKNAWMPLSLVPILAAMILVVEPASLVDQPAAANVDASEVRQVKTAAADLKKRLEQQRKAADEKGLKEASELFQKMERQLDQITKSQSLSRKDALIQLNELKDQIQERKDRIGSPEQLKQMLSQMKGIEGGPAEKIADQIQKGDFGKAAEEMKRLADKIKKGELSDQEKKKLAEQIEKLGDQLKKATEQHEQAKQELREKIEQAKKEGRSEDAAKMQQKLNQAEAADAQMKQMQQMSQAMQSAADAMQQGDSQAAADALSEMSDELGDMQAAMSELEDLQSALDDLSQSKNQMGCKSCNGDGCQNCMGNGQGEGDKPGNGMGKGAGKGDRPEEETDTNAYDTQVRGDVKRGKAIIAGFADGPNRKGVTREEIQSVIEAAISEDSDPLEDQVLPREEREQTRQYFDRLREGS</sequence>
<evidence type="ECO:0000256" key="3">
    <source>
        <dbReference type="SAM" id="Phobius"/>
    </source>
</evidence>
<dbReference type="Proteomes" id="UP000316213">
    <property type="component" value="Unassembled WGS sequence"/>
</dbReference>
<feature type="region of interest" description="Disordered" evidence="2">
    <location>
        <begin position="367"/>
        <end position="509"/>
    </location>
</feature>
<name>A0A5C6ARD2_9BACT</name>
<evidence type="ECO:0000313" key="5">
    <source>
        <dbReference type="Proteomes" id="UP000316213"/>
    </source>
</evidence>
<evidence type="ECO:0000313" key="4">
    <source>
        <dbReference type="EMBL" id="TWU01552.1"/>
    </source>
</evidence>
<feature type="compositionally biased region" description="Basic and acidic residues" evidence="2">
    <location>
        <begin position="367"/>
        <end position="378"/>
    </location>
</feature>
<keyword evidence="3" id="KW-0812">Transmembrane</keyword>
<dbReference type="RefSeq" id="WP_146576833.1">
    <property type="nucleotide sequence ID" value="NZ_SJPM01000002.1"/>
</dbReference>
<keyword evidence="3" id="KW-1133">Transmembrane helix</keyword>
<evidence type="ECO:0000256" key="2">
    <source>
        <dbReference type="SAM" id="MobiDB-lite"/>
    </source>
</evidence>
<keyword evidence="5" id="KW-1185">Reference proteome</keyword>
<evidence type="ECO:0000256" key="1">
    <source>
        <dbReference type="SAM" id="Coils"/>
    </source>
</evidence>
<feature type="transmembrane region" description="Helical" evidence="3">
    <location>
        <begin position="66"/>
        <end position="85"/>
    </location>
</feature>
<evidence type="ECO:0008006" key="6">
    <source>
        <dbReference type="Google" id="ProtNLM"/>
    </source>
</evidence>
<keyword evidence="3" id="KW-0472">Membrane</keyword>
<feature type="compositionally biased region" description="Low complexity" evidence="2">
    <location>
        <begin position="386"/>
        <end position="422"/>
    </location>
</feature>
<dbReference type="EMBL" id="SJPM01000002">
    <property type="protein sequence ID" value="TWU01552.1"/>
    <property type="molecule type" value="Genomic_DNA"/>
</dbReference>
<dbReference type="OrthoDB" id="250171at2"/>
<feature type="transmembrane region" description="Helical" evidence="3">
    <location>
        <begin position="21"/>
        <end position="46"/>
    </location>
</feature>
<feature type="coiled-coil region" evidence="1">
    <location>
        <begin position="204"/>
        <end position="275"/>
    </location>
</feature>
<feature type="compositionally biased region" description="Gly residues" evidence="2">
    <location>
        <begin position="473"/>
        <end position="489"/>
    </location>
</feature>
<accession>A0A5C6ARD2</accession>
<keyword evidence="1" id="KW-0175">Coiled coil</keyword>
<feature type="compositionally biased region" description="Basic and acidic residues" evidence="2">
    <location>
        <begin position="555"/>
        <end position="575"/>
    </location>
</feature>